<accession>A0ABW2R8H0</accession>
<dbReference type="Pfam" id="PF07793">
    <property type="entry name" value="DUF1631"/>
    <property type="match status" value="1"/>
</dbReference>
<dbReference type="RefSeq" id="WP_382255652.1">
    <property type="nucleotide sequence ID" value="NZ_JBHTBX010000004.1"/>
</dbReference>
<reference evidence="2" key="1">
    <citation type="journal article" date="2019" name="Int. J. Syst. Evol. Microbiol.">
        <title>The Global Catalogue of Microorganisms (GCM) 10K type strain sequencing project: providing services to taxonomists for standard genome sequencing and annotation.</title>
        <authorList>
            <consortium name="The Broad Institute Genomics Platform"/>
            <consortium name="The Broad Institute Genome Sequencing Center for Infectious Disease"/>
            <person name="Wu L."/>
            <person name="Ma J."/>
        </authorList>
    </citation>
    <scope>NUCLEOTIDE SEQUENCE [LARGE SCALE GENOMIC DNA]</scope>
    <source>
        <strain evidence="2">CCUG 54518</strain>
    </source>
</reference>
<sequence length="803" mass="89385">MPVDSSLLEQCYALVLREVPPLLGRCVDTAVSALQEAENQGREVAARDLAGRAWWSLQQKRTPLTTQYSRRLEQALRQGDVDSQTSALARLSDSSLLALVDDTAVNESLESAKLLQALMPVVEQALAMVDARISSLIGLETVHAEKNPLRPSVFVRVLRDLMSELEIDGQIRSLWLQQVAPVLGRELCRLYEQVALMLQRANVQEAGYRVRLVADAPGSRLAPLSSGSRFDEGQGGSQWGRLSYPGEPAPAAASMAMRMGDLAREQSVLQHDVMQAFLAGEQGVFNDALDNAYYEQVRRELTRVDAHDGWPAIDEEAIERERNQYRDLPVVDRPARQLGIGSQLSPERWGTYAAPHERSRVLLELKHQADKVAQAVGLDVVRKLVNQVASDPLLLAPVREAVVALEPALLRLAMAEPRYFSQDDHPARRLIESVAQRSFRYNDEFSPEFEQFFEPVRQQVEQLNASASADPEPFAQALADLQQRWVDADAEDEARRQRQLEALRFAEARQELADQIAWEISHRPDIYNVPGIVLDFLYGSWSLVIASAQLTHPDAGPDPLGFRKVISQLLWSTRREVTLRQPKQLFDIVPGMIQTLRRGLDLLGKTPDETAAFFDALLKLHEPVLKLRRLRARAETASGPIPLEVEVETSAPALLEPATPEQQKPRIPAQPWFGVRELASAGFEDTLPTEHDQLDEVTGDSVAGELQAESHDAVNATAVLASLRPGDWVDLHSDGQWLRAQLMWASTKASLFMFTSRGGRAHTMTRRSCEKLLAKGWLRPVEVRAVVPEALKAVVSARQAQPA</sequence>
<keyword evidence="2" id="KW-1185">Reference proteome</keyword>
<protein>
    <submittedName>
        <fullName evidence="1">DUF1631 family protein</fullName>
    </submittedName>
</protein>
<organism evidence="1 2">
    <name type="scientific">Hydrogenophaga bisanensis</name>
    <dbReference type="NCBI Taxonomy" id="439611"/>
    <lineage>
        <taxon>Bacteria</taxon>
        <taxon>Pseudomonadati</taxon>
        <taxon>Pseudomonadota</taxon>
        <taxon>Betaproteobacteria</taxon>
        <taxon>Burkholderiales</taxon>
        <taxon>Comamonadaceae</taxon>
        <taxon>Hydrogenophaga</taxon>
    </lineage>
</organism>
<dbReference type="InterPro" id="IPR012434">
    <property type="entry name" value="DUF1631"/>
</dbReference>
<comment type="caution">
    <text evidence="1">The sequence shown here is derived from an EMBL/GenBank/DDBJ whole genome shotgun (WGS) entry which is preliminary data.</text>
</comment>
<evidence type="ECO:0000313" key="1">
    <source>
        <dbReference type="EMBL" id="MFC7434377.1"/>
    </source>
</evidence>
<evidence type="ECO:0000313" key="2">
    <source>
        <dbReference type="Proteomes" id="UP001596495"/>
    </source>
</evidence>
<proteinExistence type="predicted"/>
<name>A0ABW2R8H0_9BURK</name>
<dbReference type="Proteomes" id="UP001596495">
    <property type="component" value="Unassembled WGS sequence"/>
</dbReference>
<dbReference type="EMBL" id="JBHTBX010000004">
    <property type="protein sequence ID" value="MFC7434377.1"/>
    <property type="molecule type" value="Genomic_DNA"/>
</dbReference>
<gene>
    <name evidence="1" type="ORF">ACFQNJ_07615</name>
</gene>